<feature type="domain" description="Fungal-type protein kinase" evidence="1">
    <location>
        <begin position="8"/>
        <end position="65"/>
    </location>
</feature>
<dbReference type="SUPFAM" id="SSF56112">
    <property type="entry name" value="Protein kinase-like (PK-like)"/>
    <property type="match status" value="1"/>
</dbReference>
<dbReference type="AlphaFoldDB" id="A0A5J5EHT9"/>
<proteinExistence type="predicted"/>
<dbReference type="InterPro" id="IPR011009">
    <property type="entry name" value="Kinase-like_dom_sf"/>
</dbReference>
<evidence type="ECO:0000313" key="2">
    <source>
        <dbReference type="EMBL" id="KAA8894781.1"/>
    </source>
</evidence>
<organism evidence="2 3">
    <name type="scientific">Sphaerosporella brunnea</name>
    <dbReference type="NCBI Taxonomy" id="1250544"/>
    <lineage>
        <taxon>Eukaryota</taxon>
        <taxon>Fungi</taxon>
        <taxon>Dikarya</taxon>
        <taxon>Ascomycota</taxon>
        <taxon>Pezizomycotina</taxon>
        <taxon>Pezizomycetes</taxon>
        <taxon>Pezizales</taxon>
        <taxon>Pyronemataceae</taxon>
        <taxon>Sphaerosporella</taxon>
    </lineage>
</organism>
<keyword evidence="3" id="KW-1185">Reference proteome</keyword>
<dbReference type="EMBL" id="VXIS01000312">
    <property type="protein sequence ID" value="KAA8894781.1"/>
    <property type="molecule type" value="Genomic_DNA"/>
</dbReference>
<dbReference type="Pfam" id="PF17667">
    <property type="entry name" value="Pkinase_fungal"/>
    <property type="match status" value="1"/>
</dbReference>
<dbReference type="InParanoid" id="A0A5J5EHT9"/>
<dbReference type="InterPro" id="IPR040976">
    <property type="entry name" value="Pkinase_fungal"/>
</dbReference>
<dbReference type="PANTHER" id="PTHR38248:SF2">
    <property type="entry name" value="FUNK1 11"/>
    <property type="match status" value="1"/>
</dbReference>
<dbReference type="OrthoDB" id="5584477at2759"/>
<sequence>MTTSPPPGQGLLIDLDLAIRRDRLSATGASHCTGTQDFMAPGLMCGNPHSFLHNLQSSFYVLLWIATYYTMPPGDGSPSELWTFNSEVDTIFDSCNDVSRNFTHVAMVKASFVQNQFVSEKRCLAVLHGDMRAALGPLLSAWRDVLYPPGYCVEYAHASPDEEAGLW</sequence>
<dbReference type="PANTHER" id="PTHR38248">
    <property type="entry name" value="FUNK1 6"/>
    <property type="match status" value="1"/>
</dbReference>
<evidence type="ECO:0000313" key="3">
    <source>
        <dbReference type="Proteomes" id="UP000326924"/>
    </source>
</evidence>
<dbReference type="Proteomes" id="UP000326924">
    <property type="component" value="Unassembled WGS sequence"/>
</dbReference>
<comment type="caution">
    <text evidence="2">The sequence shown here is derived from an EMBL/GenBank/DDBJ whole genome shotgun (WGS) entry which is preliminary data.</text>
</comment>
<reference evidence="2 3" key="1">
    <citation type="submission" date="2019-09" db="EMBL/GenBank/DDBJ databases">
        <title>Draft genome of the ectomycorrhizal ascomycete Sphaerosporella brunnea.</title>
        <authorList>
            <consortium name="DOE Joint Genome Institute"/>
            <person name="Benucci G.M."/>
            <person name="Marozzi G."/>
            <person name="Antonielli L."/>
            <person name="Sanchez S."/>
            <person name="Marco P."/>
            <person name="Wang X."/>
            <person name="Falini L.B."/>
            <person name="Barry K."/>
            <person name="Haridas S."/>
            <person name="Lipzen A."/>
            <person name="Labutti K."/>
            <person name="Grigoriev I.V."/>
            <person name="Murat C."/>
            <person name="Martin F."/>
            <person name="Albertini E."/>
            <person name="Donnini D."/>
            <person name="Bonito G."/>
        </authorList>
    </citation>
    <scope>NUCLEOTIDE SEQUENCE [LARGE SCALE GENOMIC DNA]</scope>
    <source>
        <strain evidence="2 3">Sb_GMNB300</strain>
    </source>
</reference>
<evidence type="ECO:0000259" key="1">
    <source>
        <dbReference type="Pfam" id="PF17667"/>
    </source>
</evidence>
<name>A0A5J5EHT9_9PEZI</name>
<gene>
    <name evidence="2" type="ORF">FN846DRAFT_385548</name>
</gene>
<accession>A0A5J5EHT9</accession>
<protein>
    <recommendedName>
        <fullName evidence="1">Fungal-type protein kinase domain-containing protein</fullName>
    </recommendedName>
</protein>